<dbReference type="SUPFAM" id="SSF53098">
    <property type="entry name" value="Ribonuclease H-like"/>
    <property type="match status" value="1"/>
</dbReference>
<evidence type="ECO:0000259" key="1">
    <source>
        <dbReference type="Pfam" id="PF13456"/>
    </source>
</evidence>
<dbReference type="CDD" id="cd06222">
    <property type="entry name" value="RNase_H_like"/>
    <property type="match status" value="1"/>
</dbReference>
<gene>
    <name evidence="2" type="ORF">SO802_005942</name>
</gene>
<evidence type="ECO:0000313" key="3">
    <source>
        <dbReference type="Proteomes" id="UP001459277"/>
    </source>
</evidence>
<dbReference type="InterPro" id="IPR012337">
    <property type="entry name" value="RNaseH-like_sf"/>
</dbReference>
<dbReference type="EMBL" id="JAZDWU010000002">
    <property type="protein sequence ID" value="KAL0010834.1"/>
    <property type="molecule type" value="Genomic_DNA"/>
</dbReference>
<dbReference type="AlphaFoldDB" id="A0AAW2DL26"/>
<dbReference type="Proteomes" id="UP001459277">
    <property type="component" value="Unassembled WGS sequence"/>
</dbReference>
<protein>
    <recommendedName>
        <fullName evidence="1">RNase H type-1 domain-containing protein</fullName>
    </recommendedName>
</protein>
<dbReference type="Pfam" id="PF13456">
    <property type="entry name" value="RVT_3"/>
    <property type="match status" value="1"/>
</dbReference>
<dbReference type="InterPro" id="IPR053151">
    <property type="entry name" value="RNase_H-like"/>
</dbReference>
<keyword evidence="3" id="KW-1185">Reference proteome</keyword>
<evidence type="ECO:0000313" key="2">
    <source>
        <dbReference type="EMBL" id="KAL0010834.1"/>
    </source>
</evidence>
<proteinExistence type="predicted"/>
<organism evidence="2 3">
    <name type="scientific">Lithocarpus litseifolius</name>
    <dbReference type="NCBI Taxonomy" id="425828"/>
    <lineage>
        <taxon>Eukaryota</taxon>
        <taxon>Viridiplantae</taxon>
        <taxon>Streptophyta</taxon>
        <taxon>Embryophyta</taxon>
        <taxon>Tracheophyta</taxon>
        <taxon>Spermatophyta</taxon>
        <taxon>Magnoliopsida</taxon>
        <taxon>eudicotyledons</taxon>
        <taxon>Gunneridae</taxon>
        <taxon>Pentapetalae</taxon>
        <taxon>rosids</taxon>
        <taxon>fabids</taxon>
        <taxon>Fagales</taxon>
        <taxon>Fagaceae</taxon>
        <taxon>Lithocarpus</taxon>
    </lineage>
</organism>
<dbReference type="InterPro" id="IPR044730">
    <property type="entry name" value="RNase_H-like_dom_plant"/>
</dbReference>
<feature type="domain" description="RNase H type-1" evidence="1">
    <location>
        <begin position="178"/>
        <end position="290"/>
    </location>
</feature>
<comment type="caution">
    <text evidence="2">The sequence shown here is derived from an EMBL/GenBank/DDBJ whole genome shotgun (WGS) entry which is preliminary data.</text>
</comment>
<accession>A0AAW2DL26</accession>
<dbReference type="PANTHER" id="PTHR47723">
    <property type="entry name" value="OS05G0353850 PROTEIN"/>
    <property type="match status" value="1"/>
</dbReference>
<dbReference type="InterPro" id="IPR002156">
    <property type="entry name" value="RNaseH_domain"/>
</dbReference>
<dbReference type="Gene3D" id="3.30.420.10">
    <property type="entry name" value="Ribonuclease H-like superfamily/Ribonuclease H"/>
    <property type="match status" value="1"/>
</dbReference>
<dbReference type="InterPro" id="IPR036397">
    <property type="entry name" value="RNaseH_sf"/>
</dbReference>
<dbReference type="GO" id="GO:0003676">
    <property type="term" value="F:nucleic acid binding"/>
    <property type="evidence" value="ECO:0007669"/>
    <property type="project" value="InterPro"/>
</dbReference>
<dbReference type="PANTHER" id="PTHR47723:SF19">
    <property type="entry name" value="POLYNUCLEOTIDYL TRANSFERASE, RIBONUCLEASE H-LIKE SUPERFAMILY PROTEIN"/>
    <property type="match status" value="1"/>
</dbReference>
<dbReference type="GO" id="GO:0004523">
    <property type="term" value="F:RNA-DNA hybrid ribonuclease activity"/>
    <property type="evidence" value="ECO:0007669"/>
    <property type="project" value="InterPro"/>
</dbReference>
<name>A0AAW2DL26_9ROSI</name>
<sequence>MANSTYLKLKGPIVLTGVWTEIFQKGVRWTFGRESNLNFWYDNWSNLRALRQVIQGTLSSELVNLKVKDVVSTNGWDWAITSFDFLDSVKQELQAIPFAMASHGEDKLTWKESDHGIFNLGSAYKIATNPENVDLFRAATFRRGWRIMAPSSKKLVATLVPRVQFSPLLYRLSGSIGTSPGLARGGDLIQDEAGNWVVGFARKIGKTTSFLAKIWALHDGLNLCLNHNFAAVEVEIDAKAIVDAISNLNYTNLFVSPLMDDYRLLASRIPQIRFRHCYREANRCVDALARLGGLQSIDFAIFVSPPMGLLIC</sequence>
<reference evidence="2 3" key="1">
    <citation type="submission" date="2024-01" db="EMBL/GenBank/DDBJ databases">
        <title>A telomere-to-telomere, gap-free genome of sweet tea (Lithocarpus litseifolius).</title>
        <authorList>
            <person name="Zhou J."/>
        </authorList>
    </citation>
    <scope>NUCLEOTIDE SEQUENCE [LARGE SCALE GENOMIC DNA]</scope>
    <source>
        <strain evidence="2">Zhou-2022a</strain>
        <tissue evidence="2">Leaf</tissue>
    </source>
</reference>